<reference evidence="2" key="1">
    <citation type="journal article" date="2023" name="Science">
        <title>Elucidation of the pathway for biosynthesis of saponin adjuvants from the soapbark tree.</title>
        <authorList>
            <person name="Reed J."/>
            <person name="Orme A."/>
            <person name="El-Demerdash A."/>
            <person name="Owen C."/>
            <person name="Martin L.B.B."/>
            <person name="Misra R.C."/>
            <person name="Kikuchi S."/>
            <person name="Rejzek M."/>
            <person name="Martin A.C."/>
            <person name="Harkess A."/>
            <person name="Leebens-Mack J."/>
            <person name="Louveau T."/>
            <person name="Stephenson M.J."/>
            <person name="Osbourn A."/>
        </authorList>
    </citation>
    <scope>NUCLEOTIDE SEQUENCE</scope>
    <source>
        <strain evidence="2">S10</strain>
    </source>
</reference>
<protein>
    <submittedName>
        <fullName evidence="2">RALF protein</fullName>
    </submittedName>
</protein>
<dbReference type="KEGG" id="qsa:O6P43_009166"/>
<proteinExistence type="predicted"/>
<comment type="caution">
    <text evidence="2">The sequence shown here is derived from an EMBL/GenBank/DDBJ whole genome shotgun (WGS) entry which is preliminary data.</text>
</comment>
<keyword evidence="1" id="KW-0732">Signal</keyword>
<dbReference type="EMBL" id="JARAOO010000004">
    <property type="protein sequence ID" value="KAJ7971086.1"/>
    <property type="molecule type" value="Genomic_DNA"/>
</dbReference>
<dbReference type="Proteomes" id="UP001163823">
    <property type="component" value="Chromosome 4"/>
</dbReference>
<dbReference type="AlphaFoldDB" id="A0AAD7PXN7"/>
<feature type="signal peptide" evidence="1">
    <location>
        <begin position="1"/>
        <end position="24"/>
    </location>
</feature>
<feature type="chain" id="PRO_5042042164" evidence="1">
    <location>
        <begin position="25"/>
        <end position="119"/>
    </location>
</feature>
<evidence type="ECO:0000313" key="2">
    <source>
        <dbReference type="EMBL" id="KAJ7971086.1"/>
    </source>
</evidence>
<organism evidence="2 3">
    <name type="scientific">Quillaja saponaria</name>
    <name type="common">Soap bark tree</name>
    <dbReference type="NCBI Taxonomy" id="32244"/>
    <lineage>
        <taxon>Eukaryota</taxon>
        <taxon>Viridiplantae</taxon>
        <taxon>Streptophyta</taxon>
        <taxon>Embryophyta</taxon>
        <taxon>Tracheophyta</taxon>
        <taxon>Spermatophyta</taxon>
        <taxon>Magnoliopsida</taxon>
        <taxon>eudicotyledons</taxon>
        <taxon>Gunneridae</taxon>
        <taxon>Pentapetalae</taxon>
        <taxon>rosids</taxon>
        <taxon>fabids</taxon>
        <taxon>Fabales</taxon>
        <taxon>Quillajaceae</taxon>
        <taxon>Quillaja</taxon>
    </lineage>
</organism>
<sequence>MSRYGSIALVFMVVMMVITDAASAGSGCINGSTDGCLSLINMNIGEADINEDTDSSEFLMESHWGRMLSIYDHVTEPTKNPNKPAVADCSQGPKYRSCIRGGGSGGNKCGTYTRDLLNV</sequence>
<gene>
    <name evidence="2" type="ORF">O6P43_009166</name>
</gene>
<evidence type="ECO:0000256" key="1">
    <source>
        <dbReference type="SAM" id="SignalP"/>
    </source>
</evidence>
<evidence type="ECO:0000313" key="3">
    <source>
        <dbReference type="Proteomes" id="UP001163823"/>
    </source>
</evidence>
<accession>A0AAD7PXN7</accession>
<keyword evidence="3" id="KW-1185">Reference proteome</keyword>
<name>A0AAD7PXN7_QUISA</name>